<evidence type="ECO:0000256" key="1">
    <source>
        <dbReference type="SAM" id="MobiDB-lite"/>
    </source>
</evidence>
<evidence type="ECO:0000313" key="4">
    <source>
        <dbReference type="Proteomes" id="UP000663850"/>
    </source>
</evidence>
<gene>
    <name evidence="3" type="ORF">RDB_LOCUS64513</name>
</gene>
<accession>A0A8H3C648</accession>
<dbReference type="EMBL" id="CAJMWZ010003312">
    <property type="protein sequence ID" value="CAE6472551.1"/>
    <property type="molecule type" value="Genomic_DNA"/>
</dbReference>
<feature type="compositionally biased region" description="Polar residues" evidence="1">
    <location>
        <begin position="1"/>
        <end position="11"/>
    </location>
</feature>
<reference evidence="3" key="1">
    <citation type="submission" date="2021-01" db="EMBL/GenBank/DDBJ databases">
        <authorList>
            <person name="Kaushik A."/>
        </authorList>
    </citation>
    <scope>NUCLEOTIDE SEQUENCE</scope>
    <source>
        <strain evidence="3">Type strain: AG8-Rh-89/</strain>
    </source>
</reference>
<proteinExistence type="predicted"/>
<sequence length="356" mass="39812">MSPLLPTNLSNHSKESRKLERPNTWSPWDHPEFVWEGMPNNAPVTGDRIQANYNQRTNDETYRKARAVPVVMVNPDPLQMMEPDENGAELGNEARVWKEYVKETDQWDAELVGGWNKSLDVILVFAALVSAVSTTFLIESSRKLQQDPNDISAMALLGISQALVAMASNTRVELPSFVSSKFQSTSSFVPSRNAIVVNTLWYLSLSLSIATSLLAMLAKDWCHSFAADRTGHPWDYALKRQRKWVMIERWKVREFIAVLPLGVYLARVIECILEAHDFRNYAYDVLSHRITFHLRGVPSHLRGLSSLSGVITPPRSTHQAPSAGLDFAQSSIVRCNGTTTISQLASPPLSTAPEPI</sequence>
<evidence type="ECO:0000313" key="3">
    <source>
        <dbReference type="EMBL" id="CAE6472551.1"/>
    </source>
</evidence>
<feature type="region of interest" description="Disordered" evidence="1">
    <location>
        <begin position="1"/>
        <end position="24"/>
    </location>
</feature>
<dbReference type="Pfam" id="PF20153">
    <property type="entry name" value="DUF6535"/>
    <property type="match status" value="1"/>
</dbReference>
<dbReference type="Proteomes" id="UP000663850">
    <property type="component" value="Unassembled WGS sequence"/>
</dbReference>
<dbReference type="InterPro" id="IPR045338">
    <property type="entry name" value="DUF6535"/>
</dbReference>
<organism evidence="3 4">
    <name type="scientific">Rhizoctonia solani</name>
    <dbReference type="NCBI Taxonomy" id="456999"/>
    <lineage>
        <taxon>Eukaryota</taxon>
        <taxon>Fungi</taxon>
        <taxon>Dikarya</taxon>
        <taxon>Basidiomycota</taxon>
        <taxon>Agaricomycotina</taxon>
        <taxon>Agaricomycetes</taxon>
        <taxon>Cantharellales</taxon>
        <taxon>Ceratobasidiaceae</taxon>
        <taxon>Rhizoctonia</taxon>
    </lineage>
</organism>
<dbReference type="AlphaFoldDB" id="A0A8H3C648"/>
<feature type="domain" description="DUF6535" evidence="2">
    <location>
        <begin position="97"/>
        <end position="266"/>
    </location>
</feature>
<protein>
    <recommendedName>
        <fullName evidence="2">DUF6535 domain-containing protein</fullName>
    </recommendedName>
</protein>
<name>A0A8H3C648_9AGAM</name>
<comment type="caution">
    <text evidence="3">The sequence shown here is derived from an EMBL/GenBank/DDBJ whole genome shotgun (WGS) entry which is preliminary data.</text>
</comment>
<feature type="compositionally biased region" description="Basic and acidic residues" evidence="1">
    <location>
        <begin position="12"/>
        <end position="21"/>
    </location>
</feature>
<evidence type="ECO:0000259" key="2">
    <source>
        <dbReference type="Pfam" id="PF20153"/>
    </source>
</evidence>